<dbReference type="InterPro" id="IPR044587">
    <property type="entry name" value="HSP21-like"/>
</dbReference>
<evidence type="ECO:0000313" key="7">
    <source>
        <dbReference type="Proteomes" id="UP000091926"/>
    </source>
</evidence>
<dbReference type="Proteomes" id="UP000091926">
    <property type="component" value="Chromosome"/>
</dbReference>
<dbReference type="SUPFAM" id="SSF49764">
    <property type="entry name" value="HSP20-like chaperones"/>
    <property type="match status" value="1"/>
</dbReference>
<dbReference type="AlphaFoldDB" id="A0A193G9F0"/>
<dbReference type="GO" id="GO:0009408">
    <property type="term" value="P:response to heat"/>
    <property type="evidence" value="ECO:0007669"/>
    <property type="project" value="InterPro"/>
</dbReference>
<dbReference type="KEGG" id="bfz:BAU07_02275"/>
<keyword evidence="1" id="KW-0346">Stress response</keyword>
<proteinExistence type="inferred from homology"/>
<gene>
    <name evidence="6" type="ORF">BAU07_02275</name>
</gene>
<dbReference type="InterPro" id="IPR002068">
    <property type="entry name" value="A-crystallin/Hsp20_dom"/>
</dbReference>
<dbReference type="RefSeq" id="WP_066653517.1">
    <property type="nucleotide sequence ID" value="NZ_CBCSCL010000023.1"/>
</dbReference>
<evidence type="ECO:0000256" key="4">
    <source>
        <dbReference type="SAM" id="MobiDB-lite"/>
    </source>
</evidence>
<dbReference type="PROSITE" id="PS01031">
    <property type="entry name" value="SHSP"/>
    <property type="match status" value="1"/>
</dbReference>
<name>A0A193G9F0_9BORD</name>
<evidence type="ECO:0000313" key="6">
    <source>
        <dbReference type="EMBL" id="ANN76101.1"/>
    </source>
</evidence>
<dbReference type="PANTHER" id="PTHR46733">
    <property type="entry name" value="26.5 KDA HEAT SHOCK PROTEIN, MITOCHONDRIAL"/>
    <property type="match status" value="1"/>
</dbReference>
<dbReference type="STRING" id="463014.BAU07_02275"/>
<evidence type="ECO:0000256" key="3">
    <source>
        <dbReference type="RuleBase" id="RU003616"/>
    </source>
</evidence>
<dbReference type="OrthoDB" id="9808910at2"/>
<dbReference type="Pfam" id="PF00011">
    <property type="entry name" value="HSP20"/>
    <property type="match status" value="1"/>
</dbReference>
<evidence type="ECO:0000256" key="1">
    <source>
        <dbReference type="ARBA" id="ARBA00023016"/>
    </source>
</evidence>
<feature type="region of interest" description="Disordered" evidence="4">
    <location>
        <begin position="1"/>
        <end position="25"/>
    </location>
</feature>
<organism evidence="6 7">
    <name type="scientific">Bordetella flabilis</name>
    <dbReference type="NCBI Taxonomy" id="463014"/>
    <lineage>
        <taxon>Bacteria</taxon>
        <taxon>Pseudomonadati</taxon>
        <taxon>Pseudomonadota</taxon>
        <taxon>Betaproteobacteria</taxon>
        <taxon>Burkholderiales</taxon>
        <taxon>Alcaligenaceae</taxon>
        <taxon>Bordetella</taxon>
    </lineage>
</organism>
<dbReference type="CDD" id="cd06464">
    <property type="entry name" value="ACD_sHsps-like"/>
    <property type="match status" value="1"/>
</dbReference>
<protein>
    <recommendedName>
        <fullName evidence="5">SHSP domain-containing protein</fullName>
    </recommendedName>
</protein>
<dbReference type="InterPro" id="IPR008978">
    <property type="entry name" value="HSP20-like_chaperone"/>
</dbReference>
<dbReference type="EMBL" id="CP016172">
    <property type="protein sequence ID" value="ANN76101.1"/>
    <property type="molecule type" value="Genomic_DNA"/>
</dbReference>
<accession>A0A193G9F0</accession>
<comment type="similarity">
    <text evidence="2 3">Belongs to the small heat shock protein (HSP20) family.</text>
</comment>
<dbReference type="PANTHER" id="PTHR46733:SF4">
    <property type="entry name" value="HEAT SHOCK PROTEIN 21, CHLOROPLASTIC"/>
    <property type="match status" value="1"/>
</dbReference>
<feature type="domain" description="SHSP" evidence="5">
    <location>
        <begin position="52"/>
        <end position="163"/>
    </location>
</feature>
<evidence type="ECO:0000259" key="5">
    <source>
        <dbReference type="PROSITE" id="PS01031"/>
    </source>
</evidence>
<sequence length="163" mass="18576">MSVRDLIPRGRNSLAAANNRDNGEDPFLSLHREMNRLFDDVFRNFGVDPRVRRASAGWPNIEVADEDRALRVTAELPGMEEQDVEVLLEDGALTLRGEKRAESQDNARRFSERFYGRFERVIPLGYEIDEDKIVANFKSGVLTITLPKSERAQSRARRIAISS</sequence>
<reference evidence="6 7" key="1">
    <citation type="submission" date="2016-06" db="EMBL/GenBank/DDBJ databases">
        <title>Complete genome sequences of Bordetella bronchialis and Bordetella flabilis.</title>
        <authorList>
            <person name="LiPuma J.J."/>
            <person name="Spilker T."/>
        </authorList>
    </citation>
    <scope>NUCLEOTIDE SEQUENCE [LARGE SCALE GENOMIC DNA]</scope>
    <source>
        <strain evidence="6 7">AU10664</strain>
    </source>
</reference>
<evidence type="ECO:0000256" key="2">
    <source>
        <dbReference type="PROSITE-ProRule" id="PRU00285"/>
    </source>
</evidence>
<dbReference type="Gene3D" id="2.60.40.790">
    <property type="match status" value="1"/>
</dbReference>
<keyword evidence="7" id="KW-1185">Reference proteome</keyword>